<protein>
    <submittedName>
        <fullName evidence="3">DNA binding domain-containing protein</fullName>
    </submittedName>
</protein>
<dbReference type="EMBL" id="JAFMNX010000002">
    <property type="protein sequence ID" value="MBS9720896.1"/>
    <property type="molecule type" value="Genomic_DNA"/>
</dbReference>
<dbReference type="InterPro" id="IPR038461">
    <property type="entry name" value="Schlafen_AlbA_2_dom_sf"/>
</dbReference>
<gene>
    <name evidence="3" type="ORF">JYU29_09385</name>
</gene>
<dbReference type="InterPro" id="IPR007421">
    <property type="entry name" value="Schlafen_AlbA_2_dom"/>
</dbReference>
<organism evidence="3 4">
    <name type="scientific">Tianweitania aestuarii</name>
    <dbReference type="NCBI Taxonomy" id="2814886"/>
    <lineage>
        <taxon>Bacteria</taxon>
        <taxon>Pseudomonadati</taxon>
        <taxon>Pseudomonadota</taxon>
        <taxon>Alphaproteobacteria</taxon>
        <taxon>Hyphomicrobiales</taxon>
        <taxon>Phyllobacteriaceae</taxon>
        <taxon>Tianweitania</taxon>
    </lineage>
</organism>
<evidence type="ECO:0000259" key="1">
    <source>
        <dbReference type="Pfam" id="PF04326"/>
    </source>
</evidence>
<dbReference type="InterPro" id="IPR041664">
    <property type="entry name" value="AAA_16"/>
</dbReference>
<dbReference type="Pfam" id="PF13191">
    <property type="entry name" value="AAA_16"/>
    <property type="match status" value="1"/>
</dbReference>
<dbReference type="Gene3D" id="3.30.950.30">
    <property type="entry name" value="Schlafen, AAA domain"/>
    <property type="match status" value="1"/>
</dbReference>
<comment type="caution">
    <text evidence="3">The sequence shown here is derived from an EMBL/GenBank/DDBJ whole genome shotgun (WGS) entry which is preliminary data.</text>
</comment>
<evidence type="ECO:0000313" key="4">
    <source>
        <dbReference type="Proteomes" id="UP001297272"/>
    </source>
</evidence>
<dbReference type="Pfam" id="PF04326">
    <property type="entry name" value="SLFN_AlbA_2"/>
    <property type="match status" value="1"/>
</dbReference>
<sequence length="852" mass="95326">MSGPNGSTAAISLWLSSPSELTEEAFLTNFSYDDHHLIASEGALWDFKQEWPFSLSDPYFAGICRLICAFSNTDGGIIIFGVHDKKRTSGHNKVDINLDRFRLAVKQSISNMPDLDLKSLPLSERGGVDILLVNRRRQGIPPLTLVKGYQKSPSTTIWVREGHEVVAATPKHFPVVFCRQSADRAPEVSTGVDGSLPPSPASVRRFVGRTEVISQLFEWLEGSDEPRSYIYGKGGSGKTTIAYEFARLIKEYGGSVKIGGADTIDTVVFISAKRRQLIALTGAIGEVESVDFSNERELLSAILRFSDWTSDLDYINSLELNALRSELKDLLSVLSALIIIDDIDTLTTDGVDPGSDHLYRLLCRAPKQSRVLYTLRNAPTQSLTNSVEVPGLSGREYEDFVLECCSQFRVKEPTLAFRDNVLPVLSERRPLVIESIVALVRTAGSYERASELFEQNAGDSIRDYVFMREWDALPAGNLPKLLLCALVEFDRPATFAELQTALQADASKVTDAIHATREMFLEADDAGAESFYALASLTKSFVAGRKNSLEGYSVLRERVKNFKKTAQISNPRVAALVTKVERSLPKRLSEHLPERAYEALKIVTDKNLPPLVTEDPVFRALCGYVYAAQPRPRLADCREAFRYAIEMRHEPDFRYVNMWHSAERRSGAHDGRAIRATEVVIAGRRYSAQEKVNMLALKASNLFARGRERLLTEPTDGMSDLRESLKIHLRVFRANVEMDSPYADRSSVYARNTAYQLLRPISQGNTPWVFFEEIGGILEMPDIYLDPLEDPLIEMIAAFTARTLRPELTGRIKNKAKGLSSKLNIEGKWLSTSVQRRVRSVLETFDARFRTA</sequence>
<dbReference type="Proteomes" id="UP001297272">
    <property type="component" value="Unassembled WGS sequence"/>
</dbReference>
<dbReference type="RefSeq" id="WP_213984545.1">
    <property type="nucleotide sequence ID" value="NZ_JAFMNX010000002.1"/>
</dbReference>
<evidence type="ECO:0000259" key="2">
    <source>
        <dbReference type="Pfam" id="PF13191"/>
    </source>
</evidence>
<proteinExistence type="predicted"/>
<dbReference type="Gene3D" id="3.40.50.300">
    <property type="entry name" value="P-loop containing nucleotide triphosphate hydrolases"/>
    <property type="match status" value="1"/>
</dbReference>
<reference evidence="3 4" key="1">
    <citation type="submission" date="2021-03" db="EMBL/GenBank/DDBJ databases">
        <title>Tianweitania aestuarii sp. nov., isolated from a tidal flat.</title>
        <authorList>
            <person name="Park S."/>
            <person name="Yoon J.-H."/>
        </authorList>
    </citation>
    <scope>NUCLEOTIDE SEQUENCE [LARGE SCALE GENOMIC DNA]</scope>
    <source>
        <strain evidence="3 4">BSSL-BM11</strain>
    </source>
</reference>
<dbReference type="SUPFAM" id="SSF52540">
    <property type="entry name" value="P-loop containing nucleoside triphosphate hydrolases"/>
    <property type="match status" value="1"/>
</dbReference>
<accession>A0ABS5RV63</accession>
<dbReference type="InterPro" id="IPR027417">
    <property type="entry name" value="P-loop_NTPase"/>
</dbReference>
<name>A0ABS5RV63_9HYPH</name>
<feature type="domain" description="Schlafen AlbA-2" evidence="1">
    <location>
        <begin position="41"/>
        <end position="167"/>
    </location>
</feature>
<feature type="domain" description="Orc1-like AAA ATPase" evidence="2">
    <location>
        <begin position="205"/>
        <end position="371"/>
    </location>
</feature>
<evidence type="ECO:0000313" key="3">
    <source>
        <dbReference type="EMBL" id="MBS9720896.1"/>
    </source>
</evidence>
<keyword evidence="4" id="KW-1185">Reference proteome</keyword>